<reference evidence="6 7" key="1">
    <citation type="journal article" date="2015" name="Stand. Genomic Sci.">
        <title>Genomic Encyclopedia of Bacterial and Archaeal Type Strains, Phase III: the genomes of soil and plant-associated and newly described type strains.</title>
        <authorList>
            <person name="Whitman W.B."/>
            <person name="Woyke T."/>
            <person name="Klenk H.P."/>
            <person name="Zhou Y."/>
            <person name="Lilburn T.G."/>
            <person name="Beck B.J."/>
            <person name="De Vos P."/>
            <person name="Vandamme P."/>
            <person name="Eisen J.A."/>
            <person name="Garrity G."/>
            <person name="Hugenholtz P."/>
            <person name="Kyrpides N.C."/>
        </authorList>
    </citation>
    <scope>NUCLEOTIDE SEQUENCE [LARGE SCALE GENOMIC DNA]</scope>
    <source>
        <strain evidence="6 7">A3</strain>
    </source>
</reference>
<keyword evidence="2" id="KW-0964">Secreted</keyword>
<evidence type="ECO:0000259" key="5">
    <source>
        <dbReference type="Pfam" id="PF17210"/>
    </source>
</evidence>
<feature type="domain" description="SD-repeat containing protein B" evidence="5">
    <location>
        <begin position="198"/>
        <end position="312"/>
    </location>
</feature>
<dbReference type="Pfam" id="PF17210">
    <property type="entry name" value="SdrD_B"/>
    <property type="match status" value="2"/>
</dbReference>
<dbReference type="AlphaFoldDB" id="A0A4R2I8U3"/>
<comment type="caution">
    <text evidence="6">The sequence shown here is derived from an EMBL/GenBank/DDBJ whole genome shotgun (WGS) entry which is preliminary data.</text>
</comment>
<feature type="domain" description="SD-repeat containing protein B" evidence="5">
    <location>
        <begin position="76"/>
        <end position="192"/>
    </location>
</feature>
<dbReference type="Gene3D" id="2.60.40.10">
    <property type="entry name" value="Immunoglobulins"/>
    <property type="match status" value="2"/>
</dbReference>
<sequence length="454" mass="47859">MTASITGGMCILSLEPVANVGRPRLRPHALRYHASGHGRGFFRLLAAALLLLATLFAIVLAPRPAMAQFGTTTLAGKVWRDLDRNGIRENEEVALGVSDITMELWNHDATQLLSSTVTDANGNYALSTFVAGGRSVRVRVIYPPSTFTLAPMHTTDNGAIDSDFNTSGAFTGFTDIIIVFPGGTTTAIDAGLDPIDIAVGNFTWLDVNANGLQDAGEPGMPDVQVEIWSEARTVRYDTATSSPIGVYQVSAPGYGRYRLKFSQPAGTTFTPRDIGENDLLDSDVIAAGADTGWTTILELARNVISVTSVDAGYQAPQAVDARVEYENVPGIVFPGSTATWTLRVRHGFGAAIGTARIGVSAPDGTGTPAWQCTPSGGATCPSMGTGVIDQVLALPAGSALRYDFSAVILPGNHPVISQVASVEVLGSQVDFVPANNEALLSMRNDRLFADGFDP</sequence>
<dbReference type="GO" id="GO:0005576">
    <property type="term" value="C:extracellular region"/>
    <property type="evidence" value="ECO:0007669"/>
    <property type="project" value="UniProtKB-SubCell"/>
</dbReference>
<dbReference type="InterPro" id="IPR033764">
    <property type="entry name" value="Sdr_B"/>
</dbReference>
<organism evidence="6 7">
    <name type="scientific">Dokdonella fugitiva</name>
    <dbReference type="NCBI Taxonomy" id="328517"/>
    <lineage>
        <taxon>Bacteria</taxon>
        <taxon>Pseudomonadati</taxon>
        <taxon>Pseudomonadota</taxon>
        <taxon>Gammaproteobacteria</taxon>
        <taxon>Lysobacterales</taxon>
        <taxon>Rhodanobacteraceae</taxon>
        <taxon>Dokdonella</taxon>
    </lineage>
</organism>
<keyword evidence="4" id="KW-0472">Membrane</keyword>
<feature type="transmembrane region" description="Helical" evidence="4">
    <location>
        <begin position="41"/>
        <end position="61"/>
    </location>
</feature>
<dbReference type="PANTHER" id="PTHR23303">
    <property type="entry name" value="CARBOXYPEPTIDASE REGULATORY REGION-CONTAINING"/>
    <property type="match status" value="1"/>
</dbReference>
<evidence type="ECO:0000256" key="2">
    <source>
        <dbReference type="ARBA" id="ARBA00022525"/>
    </source>
</evidence>
<dbReference type="PANTHER" id="PTHR23303:SF15">
    <property type="entry name" value="COLOSSIN-A"/>
    <property type="match status" value="1"/>
</dbReference>
<evidence type="ECO:0000256" key="4">
    <source>
        <dbReference type="SAM" id="Phobius"/>
    </source>
</evidence>
<accession>A0A4R2I8U3</accession>
<evidence type="ECO:0000256" key="3">
    <source>
        <dbReference type="ARBA" id="ARBA00022729"/>
    </source>
</evidence>
<proteinExistence type="predicted"/>
<name>A0A4R2I8U3_9GAMM</name>
<dbReference type="InterPro" id="IPR051417">
    <property type="entry name" value="SDr/BOS_complex"/>
</dbReference>
<evidence type="ECO:0000313" key="6">
    <source>
        <dbReference type="EMBL" id="TCO40019.1"/>
    </source>
</evidence>
<evidence type="ECO:0000313" key="7">
    <source>
        <dbReference type="Proteomes" id="UP000294862"/>
    </source>
</evidence>
<keyword evidence="7" id="KW-1185">Reference proteome</keyword>
<dbReference type="EMBL" id="SLWQ01000006">
    <property type="protein sequence ID" value="TCO40019.1"/>
    <property type="molecule type" value="Genomic_DNA"/>
</dbReference>
<keyword evidence="4" id="KW-1133">Transmembrane helix</keyword>
<dbReference type="SUPFAM" id="SSF117074">
    <property type="entry name" value="Hypothetical protein PA1324"/>
    <property type="match status" value="2"/>
</dbReference>
<keyword evidence="4" id="KW-0812">Transmembrane</keyword>
<dbReference type="RefSeq" id="WP_158287452.1">
    <property type="nucleotide sequence ID" value="NZ_SLWQ01000006.1"/>
</dbReference>
<evidence type="ECO:0000256" key="1">
    <source>
        <dbReference type="ARBA" id="ARBA00004613"/>
    </source>
</evidence>
<dbReference type="OrthoDB" id="5959557at2"/>
<comment type="subcellular location">
    <subcellularLocation>
        <location evidence="1">Secreted</location>
    </subcellularLocation>
</comment>
<protein>
    <submittedName>
        <fullName evidence="6">SdrD B-like protein</fullName>
    </submittedName>
</protein>
<gene>
    <name evidence="6" type="ORF">EV148_106174</name>
</gene>
<keyword evidence="3" id="KW-0732">Signal</keyword>
<dbReference type="InterPro" id="IPR013783">
    <property type="entry name" value="Ig-like_fold"/>
</dbReference>
<dbReference type="Proteomes" id="UP000294862">
    <property type="component" value="Unassembled WGS sequence"/>
</dbReference>